<dbReference type="Proteomes" id="UP001060085">
    <property type="component" value="Linkage Group LG08"/>
</dbReference>
<comment type="caution">
    <text evidence="1">The sequence shown here is derived from an EMBL/GenBank/DDBJ whole genome shotgun (WGS) entry which is preliminary data.</text>
</comment>
<sequence>MAEEMKQQASLRRTYKKEMVVARSTLVHLRHSARAQATPLCYGRVKLIPELVIQSQQLAGSSLVGCKVWWPEIDLASPKGLISKSPTHEASLSQLGVKRLTSLLSFKAFSLRGKRHEK</sequence>
<evidence type="ECO:0000313" key="1">
    <source>
        <dbReference type="EMBL" id="KAI5651224.1"/>
    </source>
</evidence>
<organism evidence="1 2">
    <name type="scientific">Catharanthus roseus</name>
    <name type="common">Madagascar periwinkle</name>
    <name type="synonym">Vinca rosea</name>
    <dbReference type="NCBI Taxonomy" id="4058"/>
    <lineage>
        <taxon>Eukaryota</taxon>
        <taxon>Viridiplantae</taxon>
        <taxon>Streptophyta</taxon>
        <taxon>Embryophyta</taxon>
        <taxon>Tracheophyta</taxon>
        <taxon>Spermatophyta</taxon>
        <taxon>Magnoliopsida</taxon>
        <taxon>eudicotyledons</taxon>
        <taxon>Gunneridae</taxon>
        <taxon>Pentapetalae</taxon>
        <taxon>asterids</taxon>
        <taxon>lamiids</taxon>
        <taxon>Gentianales</taxon>
        <taxon>Apocynaceae</taxon>
        <taxon>Rauvolfioideae</taxon>
        <taxon>Vinceae</taxon>
        <taxon>Catharanthinae</taxon>
        <taxon>Catharanthus</taxon>
    </lineage>
</organism>
<name>A0ACB9ZVX5_CATRO</name>
<dbReference type="EMBL" id="CM044708">
    <property type="protein sequence ID" value="KAI5651224.1"/>
    <property type="molecule type" value="Genomic_DNA"/>
</dbReference>
<proteinExistence type="predicted"/>
<protein>
    <submittedName>
        <fullName evidence="1">Uncharacterized protein</fullName>
    </submittedName>
</protein>
<accession>A0ACB9ZVX5</accession>
<gene>
    <name evidence="1" type="ORF">M9H77_37229</name>
</gene>
<evidence type="ECO:0000313" key="2">
    <source>
        <dbReference type="Proteomes" id="UP001060085"/>
    </source>
</evidence>
<keyword evidence="2" id="KW-1185">Reference proteome</keyword>
<reference evidence="2" key="1">
    <citation type="journal article" date="2023" name="Nat. Plants">
        <title>Single-cell RNA sequencing provides a high-resolution roadmap for understanding the multicellular compartmentation of specialized metabolism.</title>
        <authorList>
            <person name="Sun S."/>
            <person name="Shen X."/>
            <person name="Li Y."/>
            <person name="Li Y."/>
            <person name="Wang S."/>
            <person name="Li R."/>
            <person name="Zhang H."/>
            <person name="Shen G."/>
            <person name="Guo B."/>
            <person name="Wei J."/>
            <person name="Xu J."/>
            <person name="St-Pierre B."/>
            <person name="Chen S."/>
            <person name="Sun C."/>
        </authorList>
    </citation>
    <scope>NUCLEOTIDE SEQUENCE [LARGE SCALE GENOMIC DNA]</scope>
</reference>